<feature type="compositionally biased region" description="Polar residues" evidence="1">
    <location>
        <begin position="163"/>
        <end position="185"/>
    </location>
</feature>
<feature type="region of interest" description="Disordered" evidence="1">
    <location>
        <begin position="48"/>
        <end position="213"/>
    </location>
</feature>
<proteinExistence type="predicted"/>
<protein>
    <submittedName>
        <fullName evidence="2">Uncharacterized protein</fullName>
    </submittedName>
</protein>
<accession>A0AAV7UCX1</accession>
<comment type="caution">
    <text evidence="2">The sequence shown here is derived from an EMBL/GenBank/DDBJ whole genome shotgun (WGS) entry which is preliminary data.</text>
</comment>
<keyword evidence="3" id="KW-1185">Reference proteome</keyword>
<reference evidence="2" key="1">
    <citation type="journal article" date="2022" name="bioRxiv">
        <title>Sequencing and chromosome-scale assembly of the giantPleurodeles waltlgenome.</title>
        <authorList>
            <person name="Brown T."/>
            <person name="Elewa A."/>
            <person name="Iarovenko S."/>
            <person name="Subramanian E."/>
            <person name="Araus A.J."/>
            <person name="Petzold A."/>
            <person name="Susuki M."/>
            <person name="Suzuki K.-i.T."/>
            <person name="Hayashi T."/>
            <person name="Toyoda A."/>
            <person name="Oliveira C."/>
            <person name="Osipova E."/>
            <person name="Leigh N.D."/>
            <person name="Simon A."/>
            <person name="Yun M.H."/>
        </authorList>
    </citation>
    <scope>NUCLEOTIDE SEQUENCE</scope>
    <source>
        <strain evidence="2">20211129_DDA</strain>
        <tissue evidence="2">Liver</tissue>
    </source>
</reference>
<name>A0AAV7UCX1_PLEWA</name>
<organism evidence="2 3">
    <name type="scientific">Pleurodeles waltl</name>
    <name type="common">Iberian ribbed newt</name>
    <dbReference type="NCBI Taxonomy" id="8319"/>
    <lineage>
        <taxon>Eukaryota</taxon>
        <taxon>Metazoa</taxon>
        <taxon>Chordata</taxon>
        <taxon>Craniata</taxon>
        <taxon>Vertebrata</taxon>
        <taxon>Euteleostomi</taxon>
        <taxon>Amphibia</taxon>
        <taxon>Batrachia</taxon>
        <taxon>Caudata</taxon>
        <taxon>Salamandroidea</taxon>
        <taxon>Salamandridae</taxon>
        <taxon>Pleurodelinae</taxon>
        <taxon>Pleurodeles</taxon>
    </lineage>
</organism>
<dbReference type="EMBL" id="JANPWB010000005">
    <property type="protein sequence ID" value="KAJ1186270.1"/>
    <property type="molecule type" value="Genomic_DNA"/>
</dbReference>
<dbReference type="AlphaFoldDB" id="A0AAV7UCX1"/>
<dbReference type="Proteomes" id="UP001066276">
    <property type="component" value="Chromosome 3_1"/>
</dbReference>
<gene>
    <name evidence="2" type="ORF">NDU88_003053</name>
</gene>
<evidence type="ECO:0000313" key="3">
    <source>
        <dbReference type="Proteomes" id="UP001066276"/>
    </source>
</evidence>
<feature type="compositionally biased region" description="Basic and acidic residues" evidence="1">
    <location>
        <begin position="204"/>
        <end position="213"/>
    </location>
</feature>
<evidence type="ECO:0000313" key="2">
    <source>
        <dbReference type="EMBL" id="KAJ1186270.1"/>
    </source>
</evidence>
<evidence type="ECO:0000256" key="1">
    <source>
        <dbReference type="SAM" id="MobiDB-lite"/>
    </source>
</evidence>
<sequence length="213" mass="22326">MFLRTRVLERRIRQGCALWQRRRARSLGPVSAVWSSEDWVGLFVGPGVGRKGSSAQRPGVSSAGRPGCRVTDQGHQLSRISSGGERGFSLRASPRSIKRPRVPEAQICGPREASRPLPGAQPISSRAQPPERVAAPGVGPRSRGSGAASPAMESAPPLRQPGHSANTLGARSQPPSQPLRCTSASRPGGSGKWALSSAALLGPSRDRSPLLGA</sequence>